<dbReference type="GO" id="GO:0008081">
    <property type="term" value="F:phosphoric diester hydrolase activity"/>
    <property type="evidence" value="ECO:0007669"/>
    <property type="project" value="TreeGrafter"/>
</dbReference>
<evidence type="ECO:0000256" key="2">
    <source>
        <dbReference type="ARBA" id="ARBA00007092"/>
    </source>
</evidence>
<proteinExistence type="inferred from homology"/>
<dbReference type="Pfam" id="PF00076">
    <property type="entry name" value="RRM_1"/>
    <property type="match status" value="1"/>
</dbReference>
<evidence type="ECO:0000259" key="8">
    <source>
        <dbReference type="PROSITE" id="PS50102"/>
    </source>
</evidence>
<dbReference type="PROSITE" id="PS50102">
    <property type="entry name" value="RRM"/>
    <property type="match status" value="1"/>
</dbReference>
<keyword evidence="10" id="KW-1185">Reference proteome</keyword>
<accession>A0AAD8H774</accession>
<name>A0AAD8H774_9APIA</name>
<dbReference type="InterPro" id="IPR035979">
    <property type="entry name" value="RBD_domain_sf"/>
</dbReference>
<dbReference type="GO" id="GO:0003906">
    <property type="term" value="F:DNA-(apurinic or apyrimidinic site) endonuclease activity"/>
    <property type="evidence" value="ECO:0007669"/>
    <property type="project" value="TreeGrafter"/>
</dbReference>
<evidence type="ECO:0000313" key="10">
    <source>
        <dbReference type="Proteomes" id="UP001237642"/>
    </source>
</evidence>
<comment type="cofactor">
    <cofactor evidence="1">
        <name>Mg(2+)</name>
        <dbReference type="ChEBI" id="CHEBI:18420"/>
    </cofactor>
</comment>
<keyword evidence="3" id="KW-0479">Metal-binding</keyword>
<feature type="domain" description="RRM" evidence="8">
    <location>
        <begin position="154"/>
        <end position="231"/>
    </location>
</feature>
<dbReference type="GO" id="GO:0003723">
    <property type="term" value="F:RNA binding"/>
    <property type="evidence" value="ECO:0007669"/>
    <property type="project" value="UniProtKB-UniRule"/>
</dbReference>
<evidence type="ECO:0000256" key="1">
    <source>
        <dbReference type="ARBA" id="ARBA00001946"/>
    </source>
</evidence>
<dbReference type="GO" id="GO:0005634">
    <property type="term" value="C:nucleus"/>
    <property type="evidence" value="ECO:0007669"/>
    <property type="project" value="TreeGrafter"/>
</dbReference>
<dbReference type="EMBL" id="JAUIZM010000010">
    <property type="protein sequence ID" value="KAK1361048.1"/>
    <property type="molecule type" value="Genomic_DNA"/>
</dbReference>
<comment type="caution">
    <text evidence="9">The sequence shown here is derived from an EMBL/GenBank/DDBJ whole genome shotgun (WGS) entry which is preliminary data.</text>
</comment>
<dbReference type="InterPro" id="IPR004808">
    <property type="entry name" value="AP_endonuc_1"/>
</dbReference>
<organism evidence="9 10">
    <name type="scientific">Heracleum sosnowskyi</name>
    <dbReference type="NCBI Taxonomy" id="360622"/>
    <lineage>
        <taxon>Eukaryota</taxon>
        <taxon>Viridiplantae</taxon>
        <taxon>Streptophyta</taxon>
        <taxon>Embryophyta</taxon>
        <taxon>Tracheophyta</taxon>
        <taxon>Spermatophyta</taxon>
        <taxon>Magnoliopsida</taxon>
        <taxon>eudicotyledons</taxon>
        <taxon>Gunneridae</taxon>
        <taxon>Pentapetalae</taxon>
        <taxon>asterids</taxon>
        <taxon>campanulids</taxon>
        <taxon>Apiales</taxon>
        <taxon>Apiaceae</taxon>
        <taxon>Apioideae</taxon>
        <taxon>apioid superclade</taxon>
        <taxon>Tordylieae</taxon>
        <taxon>Tordyliinae</taxon>
        <taxon>Heracleum</taxon>
    </lineage>
</organism>
<keyword evidence="6" id="KW-0694">RNA-binding</keyword>
<dbReference type="SUPFAM" id="SSF56219">
    <property type="entry name" value="DNase I-like"/>
    <property type="match status" value="1"/>
</dbReference>
<dbReference type="Gene3D" id="3.60.10.10">
    <property type="entry name" value="Endonuclease/exonuclease/phosphatase"/>
    <property type="match status" value="1"/>
</dbReference>
<dbReference type="SUPFAM" id="SSF54928">
    <property type="entry name" value="RNA-binding domain, RBD"/>
    <property type="match status" value="1"/>
</dbReference>
<dbReference type="GO" id="GO:0006284">
    <property type="term" value="P:base-excision repair"/>
    <property type="evidence" value="ECO:0007669"/>
    <property type="project" value="TreeGrafter"/>
</dbReference>
<dbReference type="Pfam" id="PF03372">
    <property type="entry name" value="Exo_endo_phos"/>
    <property type="match status" value="1"/>
</dbReference>
<dbReference type="PANTHER" id="PTHR22748:SF11">
    <property type="entry name" value="OS07G0184032 PROTEIN"/>
    <property type="match status" value="1"/>
</dbReference>
<reference evidence="9" key="2">
    <citation type="submission" date="2023-05" db="EMBL/GenBank/DDBJ databases">
        <authorList>
            <person name="Schelkunov M.I."/>
        </authorList>
    </citation>
    <scope>NUCLEOTIDE SEQUENCE</scope>
    <source>
        <strain evidence="9">Hsosn_3</strain>
        <tissue evidence="9">Leaf</tissue>
    </source>
</reference>
<evidence type="ECO:0000256" key="6">
    <source>
        <dbReference type="PROSITE-ProRule" id="PRU00176"/>
    </source>
</evidence>
<dbReference type="InterPro" id="IPR012677">
    <property type="entry name" value="Nucleotide-bd_a/b_plait_sf"/>
</dbReference>
<sequence>MKRSGERREAVHTNQGGKFQILNPTRDGKAPKTLKGSQGNRNQLKGDGDKILIDFIMANEDLVDKTVLEEFCRGSKQAVADALNQIHWKSLKKRKVFVWDEKLDSKILPDKTFADVLNKGAVPTPKHDEGCDKTGWNTTKPRKQTKLNKHPDASTIFLYGIPAEATAREIWNIFKRGGVVKDIILPRKRDKRNQRYGFVKTISELEAGTIINNVKAFGGLGAKFRMTINQSQKALQGRFPRQSLHENTRQIPQKELVPRIKGKSNGLAGSKKEEEHKKEVPFAQKMFEYIEAETDPEVEEGLFQTKVGLSRSDETPLSLQGKLTSEGFDYIKVVGLSERKFLLRTEKMEGWKDFDKEPLLTWFYKIRPFEENDLLLSRTTWLECKGLPMIAWIESNLKAFTKSFGEWISWTYQRDNMNAFFNPLICLSTNSWSPINEELTILVKGKQHHICFSEKTDSEDLRSKMLPMEESQNNSISHQKDLESSKGERVTKEGASDLNNDKAIESVPEKSQFVSGEVEKPKASEGGISIVESQTQSNLQDNNEHPLVQRESHISLSSATKASLSSQLEDQSSNGMGTCLSSQATLCNKLGGLKMGGARGRPRKKSKVLKNPFDLGLFRLKQKKSFKSSGAKMAKVYVKKLDKELLKPIEEDNGEDSQKELRNEVEGIVQCALDLGLELIGSEESVANEVARQLQAGSLGLRSRVARRNLKDLVLASKANIICIQETKCESLDYWQKNSIWSVSSHGWVWQKSQGLSGGLLCSWDASMVTCLGIAQTQNWIWMQMSLVSSGERFNVVNIYSPLSKRGKESIWKDLESIVNLSPDEACCFLGDFNCVRNSREKVNCEYRLRDSLGFNSLIKDQNLFDIKFLNTDFTWFDSKGKKSKLDRFLTNLNWYESGEWVVKALGRKQSDHKAIILWVEEQDWGPKPFKVFNWWLQEDSLKKILDEFWASKGSQEKGNIQSLLKEVKLVMKSWGKNIKSDLDNKIQLLESELELQDQSLAASNMAQKIQQELEACYYKRDASLRQKARINWNLQGDRNTKFFHQSILRRRNKNNLRKLLWKGKWITNSRAIKDAFFEYFSSFFSPHPGKGLLKLGSILKKRLDVNEQTFLEKPFSPEELDLAISQSANDKAPGPDGMNMKALKFM</sequence>
<feature type="compositionally biased region" description="Basic and acidic residues" evidence="7">
    <location>
        <begin position="1"/>
        <end position="11"/>
    </location>
</feature>
<evidence type="ECO:0000256" key="7">
    <source>
        <dbReference type="SAM" id="MobiDB-lite"/>
    </source>
</evidence>
<keyword evidence="5" id="KW-0460">Magnesium</keyword>
<dbReference type="Proteomes" id="UP001237642">
    <property type="component" value="Unassembled WGS sequence"/>
</dbReference>
<feature type="compositionally biased region" description="Basic and acidic residues" evidence="7">
    <location>
        <begin position="478"/>
        <end position="508"/>
    </location>
</feature>
<dbReference type="PANTHER" id="PTHR22748">
    <property type="entry name" value="AP ENDONUCLEASE"/>
    <property type="match status" value="1"/>
</dbReference>
<dbReference type="GO" id="GO:0008311">
    <property type="term" value="F:double-stranded DNA 3'-5' DNA exonuclease activity"/>
    <property type="evidence" value="ECO:0007669"/>
    <property type="project" value="TreeGrafter"/>
</dbReference>
<protein>
    <recommendedName>
        <fullName evidence="8">RRM domain-containing protein</fullName>
    </recommendedName>
</protein>
<dbReference type="InterPro" id="IPR036691">
    <property type="entry name" value="Endo/exonu/phosph_ase_sf"/>
</dbReference>
<feature type="region of interest" description="Disordered" evidence="7">
    <location>
        <begin position="124"/>
        <end position="147"/>
    </location>
</feature>
<evidence type="ECO:0000313" key="9">
    <source>
        <dbReference type="EMBL" id="KAK1361048.1"/>
    </source>
</evidence>
<dbReference type="InterPro" id="IPR005135">
    <property type="entry name" value="Endo/exonuclease/phosphatase"/>
</dbReference>
<gene>
    <name evidence="9" type="ORF">POM88_045522</name>
</gene>
<dbReference type="GO" id="GO:0046872">
    <property type="term" value="F:metal ion binding"/>
    <property type="evidence" value="ECO:0007669"/>
    <property type="project" value="UniProtKB-KW"/>
</dbReference>
<evidence type="ECO:0000256" key="5">
    <source>
        <dbReference type="ARBA" id="ARBA00022842"/>
    </source>
</evidence>
<dbReference type="InterPro" id="IPR000504">
    <property type="entry name" value="RRM_dom"/>
</dbReference>
<reference evidence="9" key="1">
    <citation type="submission" date="2023-02" db="EMBL/GenBank/DDBJ databases">
        <title>Genome of toxic invasive species Heracleum sosnowskyi carries increased number of genes despite the absence of recent whole-genome duplications.</title>
        <authorList>
            <person name="Schelkunov M."/>
            <person name="Shtratnikova V."/>
            <person name="Makarenko M."/>
            <person name="Klepikova A."/>
            <person name="Omelchenko D."/>
            <person name="Novikova G."/>
            <person name="Obukhova E."/>
            <person name="Bogdanov V."/>
            <person name="Penin A."/>
            <person name="Logacheva M."/>
        </authorList>
    </citation>
    <scope>NUCLEOTIDE SEQUENCE</scope>
    <source>
        <strain evidence="9">Hsosn_3</strain>
        <tissue evidence="9">Leaf</tissue>
    </source>
</reference>
<dbReference type="AlphaFoldDB" id="A0AAD8H774"/>
<dbReference type="CDD" id="cd00590">
    <property type="entry name" value="RRM_SF"/>
    <property type="match status" value="1"/>
</dbReference>
<dbReference type="Gene3D" id="3.30.70.330">
    <property type="match status" value="1"/>
</dbReference>
<keyword evidence="4" id="KW-0378">Hydrolase</keyword>
<feature type="region of interest" description="Disordered" evidence="7">
    <location>
        <begin position="469"/>
        <end position="525"/>
    </location>
</feature>
<dbReference type="SMART" id="SM00360">
    <property type="entry name" value="RRM"/>
    <property type="match status" value="1"/>
</dbReference>
<comment type="similarity">
    <text evidence="2">Belongs to the DNA repair enzymes AP/ExoA family.</text>
</comment>
<evidence type="ECO:0000256" key="3">
    <source>
        <dbReference type="ARBA" id="ARBA00022723"/>
    </source>
</evidence>
<evidence type="ECO:0000256" key="4">
    <source>
        <dbReference type="ARBA" id="ARBA00022801"/>
    </source>
</evidence>
<feature type="region of interest" description="Disordered" evidence="7">
    <location>
        <begin position="1"/>
        <end position="42"/>
    </location>
</feature>